<feature type="transmembrane region" description="Helical" evidence="7">
    <location>
        <begin position="194"/>
        <end position="214"/>
    </location>
</feature>
<dbReference type="AlphaFoldDB" id="A0A8K0NKA6"/>
<dbReference type="InterPro" id="IPR011701">
    <property type="entry name" value="MFS"/>
</dbReference>
<dbReference type="Pfam" id="PF07690">
    <property type="entry name" value="MFS_1"/>
    <property type="match status" value="1"/>
</dbReference>
<evidence type="ECO:0000256" key="3">
    <source>
        <dbReference type="ARBA" id="ARBA00022692"/>
    </source>
</evidence>
<name>A0A8K0NKA6_9TREE</name>
<keyword evidence="3 7" id="KW-0812">Transmembrane</keyword>
<protein>
    <submittedName>
        <fullName evidence="8">Uncharacterized protein</fullName>
    </submittedName>
</protein>
<feature type="transmembrane region" description="Helical" evidence="7">
    <location>
        <begin position="86"/>
        <end position="108"/>
    </location>
</feature>
<feature type="transmembrane region" description="Helical" evidence="7">
    <location>
        <begin position="342"/>
        <end position="359"/>
    </location>
</feature>
<evidence type="ECO:0000256" key="5">
    <source>
        <dbReference type="ARBA" id="ARBA00023136"/>
    </source>
</evidence>
<keyword evidence="9" id="KW-1185">Reference proteome</keyword>
<keyword evidence="2" id="KW-1003">Cell membrane</keyword>
<sequence length="533" mass="58308">MGFTLLDAFTRQQKRDIAIYAFGIMCYKFGLEYFNGAFITLANERFTKEERYQKIGILTGTNAAMQCVGSILIAPLIKRFPTRTVLSYAVLTFGLISMTLLICDAATGGKPKILNGGKQKYGTWNPNGLFPIYIISGVAYGMVELIRRVIPRNIVAGDVQRLRRMDAIVHVLYEIAGTTGAFTSPALISKFGYNYSSFLSPILFASAALIWRFVSNTEAGERAAAEESRLEQMEHEDQVKNTNYLNSIWVGFRSFGKATYFGGKLVLTRRRYAWLVIGYSAALYGHRYLENGLAPIFAKQILGTSAWSQIIVGGSNFGELLGALSVLLLTNYVPTPIPFLRLDALALNLVWVMPFIAATKGDVAGAWKVAACFIPISFGWAAGDVSLAAYIQSTLAKLENIDPDVSALGAVMAFLYVTYIVLYAVLSAVLGKWVDKQITAGVSAREVLKYVGGTQFSILCVLVLLASCIPRGAISFNPQLIEGHSSNEEESDVPETDEYNLQKDQKEAVGAGVDGKDNYVNGAQVPSVNKYDN</sequence>
<feature type="transmembrane region" description="Helical" evidence="7">
    <location>
        <begin position="17"/>
        <end position="35"/>
    </location>
</feature>
<evidence type="ECO:0000313" key="9">
    <source>
        <dbReference type="Proteomes" id="UP000812966"/>
    </source>
</evidence>
<evidence type="ECO:0000256" key="6">
    <source>
        <dbReference type="SAM" id="MobiDB-lite"/>
    </source>
</evidence>
<reference evidence="8" key="1">
    <citation type="submission" date="2020-04" db="EMBL/GenBank/DDBJ databases">
        <title>Analysis of mating type loci in Filobasidium floriforme.</title>
        <authorList>
            <person name="Nowrousian M."/>
        </authorList>
    </citation>
    <scope>NUCLEOTIDE SEQUENCE</scope>
    <source>
        <strain evidence="8">CBS 6242</strain>
    </source>
</reference>
<keyword evidence="4 7" id="KW-1133">Transmembrane helix</keyword>
<organism evidence="8 9">
    <name type="scientific">Filobasidium floriforme</name>
    <dbReference type="NCBI Taxonomy" id="5210"/>
    <lineage>
        <taxon>Eukaryota</taxon>
        <taxon>Fungi</taxon>
        <taxon>Dikarya</taxon>
        <taxon>Basidiomycota</taxon>
        <taxon>Agaricomycotina</taxon>
        <taxon>Tremellomycetes</taxon>
        <taxon>Filobasidiales</taxon>
        <taxon>Filobasidiaceae</taxon>
        <taxon>Filobasidium</taxon>
    </lineage>
</organism>
<evidence type="ECO:0000256" key="2">
    <source>
        <dbReference type="ARBA" id="ARBA00022475"/>
    </source>
</evidence>
<dbReference type="EMBL" id="JABELV010000252">
    <property type="protein sequence ID" value="KAG7527633.1"/>
    <property type="molecule type" value="Genomic_DNA"/>
</dbReference>
<gene>
    <name evidence="8" type="ORF">FFLO_06742</name>
</gene>
<feature type="transmembrane region" description="Helical" evidence="7">
    <location>
        <begin position="405"/>
        <end position="430"/>
    </location>
</feature>
<comment type="caution">
    <text evidence="8">The sequence shown here is derived from an EMBL/GenBank/DDBJ whole genome shotgun (WGS) entry which is preliminary data.</text>
</comment>
<dbReference type="SUPFAM" id="SSF103473">
    <property type="entry name" value="MFS general substrate transporter"/>
    <property type="match status" value="1"/>
</dbReference>
<dbReference type="PANTHER" id="PTHR23513:SF6">
    <property type="entry name" value="MAJOR FACILITATOR SUPERFAMILY ASSOCIATED DOMAIN-CONTAINING PROTEIN"/>
    <property type="match status" value="1"/>
</dbReference>
<evidence type="ECO:0000256" key="1">
    <source>
        <dbReference type="ARBA" id="ARBA00004651"/>
    </source>
</evidence>
<proteinExistence type="predicted"/>
<feature type="transmembrane region" description="Helical" evidence="7">
    <location>
        <begin position="365"/>
        <end position="393"/>
    </location>
</feature>
<evidence type="ECO:0000256" key="4">
    <source>
        <dbReference type="ARBA" id="ARBA00022989"/>
    </source>
</evidence>
<accession>A0A8K0NKA6</accession>
<dbReference type="InterPro" id="IPR036259">
    <property type="entry name" value="MFS_trans_sf"/>
</dbReference>
<feature type="region of interest" description="Disordered" evidence="6">
    <location>
        <begin position="509"/>
        <end position="533"/>
    </location>
</feature>
<dbReference type="GO" id="GO:0005886">
    <property type="term" value="C:plasma membrane"/>
    <property type="evidence" value="ECO:0007669"/>
    <property type="project" value="UniProtKB-SubCell"/>
</dbReference>
<dbReference type="Proteomes" id="UP000812966">
    <property type="component" value="Unassembled WGS sequence"/>
</dbReference>
<evidence type="ECO:0000313" key="8">
    <source>
        <dbReference type="EMBL" id="KAG7527633.1"/>
    </source>
</evidence>
<dbReference type="Gene3D" id="1.20.1250.20">
    <property type="entry name" value="MFS general substrate transporter like domains"/>
    <property type="match status" value="1"/>
</dbReference>
<dbReference type="PANTHER" id="PTHR23513">
    <property type="entry name" value="INTEGRAL MEMBRANE EFFLUX PROTEIN-RELATED"/>
    <property type="match status" value="1"/>
</dbReference>
<evidence type="ECO:0000256" key="7">
    <source>
        <dbReference type="SAM" id="Phobius"/>
    </source>
</evidence>
<dbReference type="GO" id="GO:0022857">
    <property type="term" value="F:transmembrane transporter activity"/>
    <property type="evidence" value="ECO:0007669"/>
    <property type="project" value="InterPro"/>
</dbReference>
<comment type="subcellular location">
    <subcellularLocation>
        <location evidence="1">Cell membrane</location>
        <topology evidence="1">Multi-pass membrane protein</topology>
    </subcellularLocation>
</comment>
<feature type="transmembrane region" description="Helical" evidence="7">
    <location>
        <begin position="167"/>
        <end position="188"/>
    </location>
</feature>
<feature type="transmembrane region" description="Helical" evidence="7">
    <location>
        <begin position="55"/>
        <end position="74"/>
    </location>
</feature>
<keyword evidence="5 7" id="KW-0472">Membrane</keyword>
<feature type="transmembrane region" description="Helical" evidence="7">
    <location>
        <begin position="450"/>
        <end position="469"/>
    </location>
</feature>
<feature type="transmembrane region" description="Helical" evidence="7">
    <location>
        <begin position="272"/>
        <end position="289"/>
    </location>
</feature>
<feature type="transmembrane region" description="Helical" evidence="7">
    <location>
        <begin position="128"/>
        <end position="146"/>
    </location>
</feature>